<evidence type="ECO:0000313" key="1">
    <source>
        <dbReference type="EMBL" id="WAS92555.1"/>
    </source>
</evidence>
<gene>
    <name evidence="1" type="ORF">O0S08_40770</name>
</gene>
<dbReference type="RefSeq" id="WP_269034912.1">
    <property type="nucleotide sequence ID" value="NZ_CP114040.1"/>
</dbReference>
<keyword evidence="2" id="KW-1185">Reference proteome</keyword>
<dbReference type="Proteomes" id="UP001164459">
    <property type="component" value="Chromosome"/>
</dbReference>
<evidence type="ECO:0008006" key="3">
    <source>
        <dbReference type="Google" id="ProtNLM"/>
    </source>
</evidence>
<protein>
    <recommendedName>
        <fullName evidence="3">Outer membrane protein beta-barrel domain-containing protein</fullName>
    </recommendedName>
</protein>
<organism evidence="1 2">
    <name type="scientific">Nannocystis punicea</name>
    <dbReference type="NCBI Taxonomy" id="2995304"/>
    <lineage>
        <taxon>Bacteria</taxon>
        <taxon>Pseudomonadati</taxon>
        <taxon>Myxococcota</taxon>
        <taxon>Polyangia</taxon>
        <taxon>Nannocystales</taxon>
        <taxon>Nannocystaceae</taxon>
        <taxon>Nannocystis</taxon>
    </lineage>
</organism>
<name>A0ABY7H098_9BACT</name>
<proteinExistence type="predicted"/>
<reference evidence="1" key="1">
    <citation type="submission" date="2022-11" db="EMBL/GenBank/DDBJ databases">
        <title>Minimal conservation of predation-associated metabolite biosynthetic gene clusters underscores biosynthetic potential of Myxococcota including descriptions for ten novel species: Archangium lansinium sp. nov., Myxococcus landrumus sp. nov., Nannocystis bai.</title>
        <authorList>
            <person name="Ahearne A."/>
            <person name="Stevens C."/>
            <person name="Dowd S."/>
        </authorList>
    </citation>
    <scope>NUCLEOTIDE SEQUENCE</scope>
    <source>
        <strain evidence="1">Fl3</strain>
    </source>
</reference>
<sequence>MRDLSPVPRLRAFASGFVATAAGPSGGQARPNTRRPRVRRSNYIARVGLALVVAGTTIEARAAEPTPVPAAPFRRRGGELGLFADSSIASQLTLVGVGVRGGYFLRESLEIGGELQATVLLASPTDPSQRPRAGDPGAAFRIAPMVRWIPLRTETFAAYLLAAVGPQVLGTRGGVVGHAVAAPGATIHLGGRVWLDLAIRFSLSFPGGRCRAAFSAPAAPGFCELQFGPQLGLLAAF</sequence>
<evidence type="ECO:0000313" key="2">
    <source>
        <dbReference type="Proteomes" id="UP001164459"/>
    </source>
</evidence>
<accession>A0ABY7H098</accession>
<dbReference type="EMBL" id="CP114040">
    <property type="protein sequence ID" value="WAS92555.1"/>
    <property type="molecule type" value="Genomic_DNA"/>
</dbReference>